<sequence>MFKKILIANRGEIACRVIKTARRMGIATVAVYSDADRDALHVEMADEAVHIGPAAAAESYLVAEKIIAVCKETGAEALHPGYGFLSERASFCEALEREGIVFIGPKPKAIRAMGDKIESKKFANAAKVSTVPGYLGVIEDAAHAEKIASQIGYPVMIKASAGGGGKGMRIAWNQAEVRDGFDRARSEARSSFGDDRVFIEKYIVDPRHIEIQVLADAHGNTVYLGERECSIQRRNQKVVEEAPSPFLDEKTRQAMGKQSVALAKAVDYQSAGTVEFIVDRDRNFYFLEMNTRLQVEHPVTELVTGIDLVEQMIRVAAGETLPFSQKDIKLNGWAIESRLYAEDPYRNFLPSIGRLTRYRPPAEGWHGSTIVRNDTGVFEGAEISMYYDPMIAKLCAWAPDRSAAIEAMGRALDGFVVDGIAHNLPFLSALMKHPRWREGRLSTGFIAEEYPDGFAPMAPDQREEALLAAVALSTALIEADRRERHIDRLRASDGKLREQWVVKIGTDYMPVRLAVGLVTIPFDMEMEAAGEKFHVVTDWRPGEPVWNGAIDGRAVTAQVRPVLNGMRIDWQGLAVRTTVFTPRHAELDCLMPVKLPPDTSKLLLCPMPGLVISIAVAEGQEVKAGETLAVVEAMKMENVLRAERDLVVGKINAKPGESLAVDAVILEFA</sequence>
<evidence type="ECO:0000313" key="18">
    <source>
        <dbReference type="EMBL" id="SCW89167.1"/>
    </source>
</evidence>
<dbReference type="UniPathway" id="UPA00945">
    <property type="reaction ID" value="UER00908"/>
</dbReference>
<dbReference type="SUPFAM" id="SSF51230">
    <property type="entry name" value="Single hybrid motif"/>
    <property type="match status" value="1"/>
</dbReference>
<evidence type="ECO:0000313" key="19">
    <source>
        <dbReference type="Proteomes" id="UP000199542"/>
    </source>
</evidence>
<dbReference type="PROSITE" id="PS00188">
    <property type="entry name" value="BIOTIN"/>
    <property type="match status" value="1"/>
</dbReference>
<keyword evidence="7 14" id="KW-0067">ATP-binding</keyword>
<dbReference type="Pfam" id="PF00364">
    <property type="entry name" value="Biotin_lipoyl"/>
    <property type="match status" value="1"/>
</dbReference>
<keyword evidence="12" id="KW-0092">Biotin</keyword>
<dbReference type="Gene3D" id="2.40.50.100">
    <property type="match status" value="1"/>
</dbReference>
<dbReference type="Pfam" id="PF00289">
    <property type="entry name" value="Biotin_carb_N"/>
    <property type="match status" value="1"/>
</dbReference>
<dbReference type="Gene3D" id="3.30.700.30">
    <property type="match status" value="1"/>
</dbReference>
<dbReference type="GO" id="GO:0005524">
    <property type="term" value="F:ATP binding"/>
    <property type="evidence" value="ECO:0007669"/>
    <property type="project" value="UniProtKB-UniRule"/>
</dbReference>
<gene>
    <name evidence="18" type="ORF">SAMN02927900_06224</name>
</gene>
<keyword evidence="11" id="KW-0464">Manganese</keyword>
<dbReference type="SUPFAM" id="SSF52440">
    <property type="entry name" value="PreATP-grasp domain"/>
    <property type="match status" value="1"/>
</dbReference>
<evidence type="ECO:0000259" key="15">
    <source>
        <dbReference type="PROSITE" id="PS50968"/>
    </source>
</evidence>
<dbReference type="InterPro" id="IPR005481">
    <property type="entry name" value="BC-like_N"/>
</dbReference>
<evidence type="ECO:0000256" key="7">
    <source>
        <dbReference type="ARBA" id="ARBA00022840"/>
    </source>
</evidence>
<dbReference type="InterPro" id="IPR011054">
    <property type="entry name" value="Rudment_hybrid_motif"/>
</dbReference>
<dbReference type="FunFam" id="3.30.470.20:FF:000028">
    <property type="entry name" value="Methylcrotonoyl-CoA carboxylase subunit alpha, mitochondrial"/>
    <property type="match status" value="1"/>
</dbReference>
<dbReference type="EMBL" id="FMTM01000019">
    <property type="protein sequence ID" value="SCW89167.1"/>
    <property type="molecule type" value="Genomic_DNA"/>
</dbReference>
<dbReference type="InterPro" id="IPR001882">
    <property type="entry name" value="Biotin_BS"/>
</dbReference>
<keyword evidence="4" id="KW-0436">Ligase</keyword>
<evidence type="ECO:0000256" key="14">
    <source>
        <dbReference type="PROSITE-ProRule" id="PRU00409"/>
    </source>
</evidence>
<evidence type="ECO:0000256" key="13">
    <source>
        <dbReference type="ARBA" id="ARBA00049495"/>
    </source>
</evidence>
<dbReference type="InterPro" id="IPR050856">
    <property type="entry name" value="Biotin_carboxylase_complex"/>
</dbReference>
<dbReference type="Pfam" id="PF02785">
    <property type="entry name" value="Biotin_carb_C"/>
    <property type="match status" value="1"/>
</dbReference>
<evidence type="ECO:0000256" key="3">
    <source>
        <dbReference type="ARBA" id="ARBA00013050"/>
    </source>
</evidence>
<dbReference type="SUPFAM" id="SSF56059">
    <property type="entry name" value="Glutathione synthetase ATP-binding domain-like"/>
    <property type="match status" value="1"/>
</dbReference>
<dbReference type="InterPro" id="IPR041265">
    <property type="entry name" value="PCC_BT"/>
</dbReference>
<dbReference type="InterPro" id="IPR011761">
    <property type="entry name" value="ATP-grasp"/>
</dbReference>
<comment type="catalytic activity">
    <reaction evidence="13">
        <text>propanoyl-CoA + hydrogencarbonate + ATP = (S)-methylmalonyl-CoA + ADP + phosphate + H(+)</text>
        <dbReference type="Rhea" id="RHEA:23720"/>
        <dbReference type="ChEBI" id="CHEBI:15378"/>
        <dbReference type="ChEBI" id="CHEBI:17544"/>
        <dbReference type="ChEBI" id="CHEBI:30616"/>
        <dbReference type="ChEBI" id="CHEBI:43474"/>
        <dbReference type="ChEBI" id="CHEBI:57327"/>
        <dbReference type="ChEBI" id="CHEBI:57392"/>
        <dbReference type="ChEBI" id="CHEBI:456216"/>
        <dbReference type="EC" id="6.4.1.3"/>
    </reaction>
    <physiologicalReaction direction="left-to-right" evidence="13">
        <dbReference type="Rhea" id="RHEA:23721"/>
    </physiologicalReaction>
</comment>
<dbReference type="Gene3D" id="3.30.470.20">
    <property type="entry name" value="ATP-grasp fold, B domain"/>
    <property type="match status" value="1"/>
</dbReference>
<keyword evidence="9" id="KW-0442">Lipid degradation</keyword>
<dbReference type="GO" id="GO:0046872">
    <property type="term" value="F:metal ion binding"/>
    <property type="evidence" value="ECO:0007669"/>
    <property type="project" value="UniProtKB-KW"/>
</dbReference>
<dbReference type="InterPro" id="IPR005482">
    <property type="entry name" value="Biotin_COase_C"/>
</dbReference>
<name>A0A1G4U6F2_9HYPH</name>
<dbReference type="PROSITE" id="PS00867">
    <property type="entry name" value="CPSASE_2"/>
    <property type="match status" value="1"/>
</dbReference>
<dbReference type="PANTHER" id="PTHR18866">
    <property type="entry name" value="CARBOXYLASE:PYRUVATE/ACETYL-COA/PROPIONYL-COA CARBOXYLASE"/>
    <property type="match status" value="1"/>
</dbReference>
<comment type="cofactor">
    <cofactor evidence="1">
        <name>biotin</name>
        <dbReference type="ChEBI" id="CHEBI:57586"/>
    </cofactor>
</comment>
<feature type="domain" description="Lipoyl-binding" evidence="15">
    <location>
        <begin position="590"/>
        <end position="669"/>
    </location>
</feature>
<dbReference type="AlphaFoldDB" id="A0A1G4U6F2"/>
<feature type="domain" description="ATP-grasp" evidence="16">
    <location>
        <begin position="120"/>
        <end position="317"/>
    </location>
</feature>
<protein>
    <recommendedName>
        <fullName evidence="3">propionyl-CoA carboxylase</fullName>
        <ecNumber evidence="3">6.4.1.3</ecNumber>
    </recommendedName>
</protein>
<dbReference type="PROSITE" id="PS50979">
    <property type="entry name" value="BC"/>
    <property type="match status" value="1"/>
</dbReference>
<dbReference type="NCBIfam" id="NF006367">
    <property type="entry name" value="PRK08591.1"/>
    <property type="match status" value="1"/>
</dbReference>
<dbReference type="SMART" id="SM00878">
    <property type="entry name" value="Biotin_carb_C"/>
    <property type="match status" value="1"/>
</dbReference>
<dbReference type="RefSeq" id="WP_092588581.1">
    <property type="nucleotide sequence ID" value="NZ_FMTM01000019.1"/>
</dbReference>
<dbReference type="PANTHER" id="PTHR18866:SF33">
    <property type="entry name" value="METHYLCROTONOYL-COA CARBOXYLASE SUBUNIT ALPHA, MITOCHONDRIAL-RELATED"/>
    <property type="match status" value="1"/>
</dbReference>
<dbReference type="PROSITE" id="PS50975">
    <property type="entry name" value="ATP_GRASP"/>
    <property type="match status" value="1"/>
</dbReference>
<dbReference type="FunFam" id="3.40.50.20:FF:000010">
    <property type="entry name" value="Propionyl-CoA carboxylase subunit alpha"/>
    <property type="match status" value="1"/>
</dbReference>
<dbReference type="Proteomes" id="UP000199542">
    <property type="component" value="Unassembled WGS sequence"/>
</dbReference>
<evidence type="ECO:0000256" key="4">
    <source>
        <dbReference type="ARBA" id="ARBA00022598"/>
    </source>
</evidence>
<feature type="domain" description="Biotin carboxylation" evidence="17">
    <location>
        <begin position="1"/>
        <end position="451"/>
    </location>
</feature>
<evidence type="ECO:0000256" key="1">
    <source>
        <dbReference type="ARBA" id="ARBA00001953"/>
    </source>
</evidence>
<dbReference type="CDD" id="cd06850">
    <property type="entry name" value="biotinyl_domain"/>
    <property type="match status" value="1"/>
</dbReference>
<dbReference type="InterPro" id="IPR011764">
    <property type="entry name" value="Biotin_carboxylation_dom"/>
</dbReference>
<evidence type="ECO:0000259" key="16">
    <source>
        <dbReference type="PROSITE" id="PS50975"/>
    </source>
</evidence>
<keyword evidence="6 14" id="KW-0547">Nucleotide-binding</keyword>
<dbReference type="GO" id="GO:0004658">
    <property type="term" value="F:propionyl-CoA carboxylase activity"/>
    <property type="evidence" value="ECO:0007669"/>
    <property type="project" value="UniProtKB-EC"/>
</dbReference>
<evidence type="ECO:0000256" key="11">
    <source>
        <dbReference type="ARBA" id="ARBA00023211"/>
    </source>
</evidence>
<dbReference type="EC" id="6.4.1.3" evidence="3"/>
<dbReference type="PROSITE" id="PS00866">
    <property type="entry name" value="CPSASE_1"/>
    <property type="match status" value="1"/>
</dbReference>
<accession>A0A1G4U6F2</accession>
<proteinExistence type="predicted"/>
<comment type="pathway">
    <text evidence="2">Metabolic intermediate metabolism; propanoyl-CoA degradation; succinyl-CoA from propanoyl-CoA: step 1/3.</text>
</comment>
<dbReference type="FunFam" id="3.30.1490.20:FF:000018">
    <property type="entry name" value="Biotin carboxylase"/>
    <property type="match status" value="1"/>
</dbReference>
<dbReference type="InterPro" id="IPR011053">
    <property type="entry name" value="Single_hybrid_motif"/>
</dbReference>
<evidence type="ECO:0000256" key="2">
    <source>
        <dbReference type="ARBA" id="ARBA00005060"/>
    </source>
</evidence>
<evidence type="ECO:0000256" key="12">
    <source>
        <dbReference type="ARBA" id="ARBA00023267"/>
    </source>
</evidence>
<dbReference type="GO" id="GO:0016042">
    <property type="term" value="P:lipid catabolic process"/>
    <property type="evidence" value="ECO:0007669"/>
    <property type="project" value="UniProtKB-KW"/>
</dbReference>
<keyword evidence="8" id="KW-0460">Magnesium</keyword>
<evidence type="ECO:0000259" key="17">
    <source>
        <dbReference type="PROSITE" id="PS50979"/>
    </source>
</evidence>
<dbReference type="SUPFAM" id="SSF51246">
    <property type="entry name" value="Rudiment single hybrid motif"/>
    <property type="match status" value="1"/>
</dbReference>
<keyword evidence="10" id="KW-0443">Lipid metabolism</keyword>
<reference evidence="18 19" key="1">
    <citation type="submission" date="2016-10" db="EMBL/GenBank/DDBJ databases">
        <authorList>
            <person name="de Groot N.N."/>
        </authorList>
    </citation>
    <scope>NUCLEOTIDE SEQUENCE [LARGE SCALE GENOMIC DNA]</scope>
    <source>
        <strain evidence="18 19">CGMCC 1.3401</strain>
    </source>
</reference>
<dbReference type="Pfam" id="PF02786">
    <property type="entry name" value="CPSase_L_D2"/>
    <property type="match status" value="1"/>
</dbReference>
<dbReference type="Pfam" id="PF18140">
    <property type="entry name" value="PCC_BT"/>
    <property type="match status" value="1"/>
</dbReference>
<dbReference type="InterPro" id="IPR000089">
    <property type="entry name" value="Biotin_lipoyl"/>
</dbReference>
<keyword evidence="5" id="KW-0479">Metal-binding</keyword>
<evidence type="ECO:0000256" key="9">
    <source>
        <dbReference type="ARBA" id="ARBA00022963"/>
    </source>
</evidence>
<evidence type="ECO:0000256" key="5">
    <source>
        <dbReference type="ARBA" id="ARBA00022723"/>
    </source>
</evidence>
<dbReference type="PROSITE" id="PS50968">
    <property type="entry name" value="BIOTINYL_LIPOYL"/>
    <property type="match status" value="1"/>
</dbReference>
<evidence type="ECO:0000256" key="10">
    <source>
        <dbReference type="ARBA" id="ARBA00023098"/>
    </source>
</evidence>
<evidence type="ECO:0000256" key="8">
    <source>
        <dbReference type="ARBA" id="ARBA00022842"/>
    </source>
</evidence>
<organism evidence="18 19">
    <name type="scientific">Rhizobium mongolense subsp. loessense</name>
    <dbReference type="NCBI Taxonomy" id="158890"/>
    <lineage>
        <taxon>Bacteria</taxon>
        <taxon>Pseudomonadati</taxon>
        <taxon>Pseudomonadota</taxon>
        <taxon>Alphaproteobacteria</taxon>
        <taxon>Hyphomicrobiales</taxon>
        <taxon>Rhizobiaceae</taxon>
        <taxon>Rhizobium/Agrobacterium group</taxon>
        <taxon>Rhizobium</taxon>
    </lineage>
</organism>
<dbReference type="InterPro" id="IPR005479">
    <property type="entry name" value="CPAse_ATP-bd"/>
</dbReference>
<evidence type="ECO:0000256" key="6">
    <source>
        <dbReference type="ARBA" id="ARBA00022741"/>
    </source>
</evidence>
<dbReference type="InterPro" id="IPR016185">
    <property type="entry name" value="PreATP-grasp_dom_sf"/>
</dbReference>